<gene>
    <name evidence="1" type="ORF">FYJ63_04090</name>
</gene>
<dbReference type="Proteomes" id="UP000442535">
    <property type="component" value="Unassembled WGS sequence"/>
</dbReference>
<proteinExistence type="predicted"/>
<dbReference type="AlphaFoldDB" id="A0A7K0K1X5"/>
<reference evidence="1 2" key="1">
    <citation type="submission" date="2019-08" db="EMBL/GenBank/DDBJ databases">
        <title>In-depth cultivation of the pig gut microbiome towards novel bacterial diversity and tailored functional studies.</title>
        <authorList>
            <person name="Wylensek D."/>
            <person name="Hitch T.C.A."/>
            <person name="Clavel T."/>
        </authorList>
    </citation>
    <scope>NUCLEOTIDE SEQUENCE [LARGE SCALE GENOMIC DNA]</scope>
    <source>
        <strain evidence="1 2">RF-GAM-744-WT-7</strain>
    </source>
</reference>
<protein>
    <submittedName>
        <fullName evidence="1">Uncharacterized protein</fullName>
    </submittedName>
</protein>
<accession>A0A7K0K1X5</accession>
<name>A0A7K0K1X5_9ACTO</name>
<organism evidence="1 2">
    <name type="scientific">Mobiluncus porci</name>
    <dbReference type="NCBI Taxonomy" id="2652278"/>
    <lineage>
        <taxon>Bacteria</taxon>
        <taxon>Bacillati</taxon>
        <taxon>Actinomycetota</taxon>
        <taxon>Actinomycetes</taxon>
        <taxon>Actinomycetales</taxon>
        <taxon>Actinomycetaceae</taxon>
        <taxon>Mobiluncus</taxon>
    </lineage>
</organism>
<sequence length="143" mass="15530">MKTQEMHDRLLANLVEQTGKSAEELVPGLHKAGVEAHAAGDGAVNEVRETFFAEVASTLGVPVESISKFADDLKDDWPAAKANIAKETGKSEDEVRGVLHEVGNKHMDAYKEAVAKNHEGFVVRAAKELGFDRAVIENAFIFD</sequence>
<dbReference type="EMBL" id="VUMY01000006">
    <property type="protein sequence ID" value="MST49419.1"/>
    <property type="molecule type" value="Genomic_DNA"/>
</dbReference>
<dbReference type="RefSeq" id="WP_154544073.1">
    <property type="nucleotide sequence ID" value="NZ_JAQYQY010000022.1"/>
</dbReference>
<evidence type="ECO:0000313" key="1">
    <source>
        <dbReference type="EMBL" id="MST49419.1"/>
    </source>
</evidence>
<evidence type="ECO:0000313" key="2">
    <source>
        <dbReference type="Proteomes" id="UP000442535"/>
    </source>
</evidence>
<keyword evidence="2" id="KW-1185">Reference proteome</keyword>
<comment type="caution">
    <text evidence="1">The sequence shown here is derived from an EMBL/GenBank/DDBJ whole genome shotgun (WGS) entry which is preliminary data.</text>
</comment>